<evidence type="ECO:0000256" key="1">
    <source>
        <dbReference type="SAM" id="Phobius"/>
    </source>
</evidence>
<dbReference type="Pfam" id="PF07811">
    <property type="entry name" value="TadE"/>
    <property type="match status" value="1"/>
</dbReference>
<evidence type="ECO:0000313" key="4">
    <source>
        <dbReference type="Proteomes" id="UP001377573"/>
    </source>
</evidence>
<reference evidence="3 4" key="1">
    <citation type="submission" date="2024-02" db="EMBL/GenBank/DDBJ databases">
        <authorList>
            <person name="Alasadi S."/>
            <person name="Hussein S.A."/>
        </authorList>
    </citation>
    <scope>NUCLEOTIDE SEQUENCE [LARGE SCALE GENOMIC DNA]</scope>
    <source>
        <strain evidence="3 4">GJ_SRA_44_2022</strain>
    </source>
</reference>
<gene>
    <name evidence="3" type="ORF">V8Z62_01775</name>
</gene>
<dbReference type="RefSeq" id="WP_025104273.1">
    <property type="nucleotide sequence ID" value="NZ_CP064873.1"/>
</dbReference>
<dbReference type="InterPro" id="IPR049790">
    <property type="entry name" value="Rv3655c/TadE"/>
</dbReference>
<dbReference type="NCBIfam" id="NF041390">
    <property type="entry name" value="TadE_Rv3655c"/>
    <property type="match status" value="1"/>
</dbReference>
<dbReference type="InterPro" id="IPR012495">
    <property type="entry name" value="TadE-like_dom"/>
</dbReference>
<dbReference type="Proteomes" id="UP001377573">
    <property type="component" value="Chromosome"/>
</dbReference>
<keyword evidence="1" id="KW-0812">Transmembrane</keyword>
<keyword evidence="4" id="KW-1185">Reference proteome</keyword>
<evidence type="ECO:0000313" key="3">
    <source>
        <dbReference type="EMBL" id="WWS84977.1"/>
    </source>
</evidence>
<sequence length="126" mass="12350">MTHGGHDARATAAPAWWRGDRGAVAAELALALPAIVLVLLLGAGALLAASRQVALQDAAADAARLLGRGEDAAAAARVIHEAIPGAGTAFAPAGDLVCATATLRVSLGAVISVPLRASSCALDGGR</sequence>
<protein>
    <submittedName>
        <fullName evidence="3">TadE family type IV pilus minor pilin</fullName>
    </submittedName>
</protein>
<organism evidence="3 4">
    <name type="scientific">Microbacterium paraoxydans</name>
    <dbReference type="NCBI Taxonomy" id="199592"/>
    <lineage>
        <taxon>Bacteria</taxon>
        <taxon>Bacillati</taxon>
        <taxon>Actinomycetota</taxon>
        <taxon>Actinomycetes</taxon>
        <taxon>Micrococcales</taxon>
        <taxon>Microbacteriaceae</taxon>
        <taxon>Microbacterium</taxon>
    </lineage>
</organism>
<evidence type="ECO:0000259" key="2">
    <source>
        <dbReference type="Pfam" id="PF07811"/>
    </source>
</evidence>
<accession>A0ABZ2HYT2</accession>
<proteinExistence type="predicted"/>
<dbReference type="EMBL" id="CP146240">
    <property type="protein sequence ID" value="WWS84977.1"/>
    <property type="molecule type" value="Genomic_DNA"/>
</dbReference>
<keyword evidence="1" id="KW-1133">Transmembrane helix</keyword>
<feature type="domain" description="TadE-like" evidence="2">
    <location>
        <begin position="22"/>
        <end position="64"/>
    </location>
</feature>
<name>A0ABZ2HYT2_9MICO</name>
<keyword evidence="1" id="KW-0472">Membrane</keyword>
<feature type="transmembrane region" description="Helical" evidence="1">
    <location>
        <begin position="28"/>
        <end position="49"/>
    </location>
</feature>